<keyword evidence="4" id="KW-1185">Reference proteome</keyword>
<evidence type="ECO:0000256" key="2">
    <source>
        <dbReference type="SAM" id="MobiDB-lite"/>
    </source>
</evidence>
<evidence type="ECO:0000313" key="4">
    <source>
        <dbReference type="Proteomes" id="UP001551675"/>
    </source>
</evidence>
<keyword evidence="1" id="KW-0175">Coiled coil</keyword>
<feature type="compositionally biased region" description="Polar residues" evidence="2">
    <location>
        <begin position="154"/>
        <end position="166"/>
    </location>
</feature>
<feature type="coiled-coil region" evidence="1">
    <location>
        <begin position="607"/>
        <end position="634"/>
    </location>
</feature>
<reference evidence="3 4" key="1">
    <citation type="submission" date="2024-06" db="EMBL/GenBank/DDBJ databases">
        <title>The Natural Products Discovery Center: Release of the First 8490 Sequenced Strains for Exploring Actinobacteria Biosynthetic Diversity.</title>
        <authorList>
            <person name="Kalkreuter E."/>
            <person name="Kautsar S.A."/>
            <person name="Yang D."/>
            <person name="Bader C.D."/>
            <person name="Teijaro C.N."/>
            <person name="Fluegel L."/>
            <person name="Davis C.M."/>
            <person name="Simpson J.R."/>
            <person name="Lauterbach L."/>
            <person name="Steele A.D."/>
            <person name="Gui C."/>
            <person name="Meng S."/>
            <person name="Li G."/>
            <person name="Viehrig K."/>
            <person name="Ye F."/>
            <person name="Su P."/>
            <person name="Kiefer A.F."/>
            <person name="Nichols A."/>
            <person name="Cepeda A.J."/>
            <person name="Yan W."/>
            <person name="Fan B."/>
            <person name="Jiang Y."/>
            <person name="Adhikari A."/>
            <person name="Zheng C.-J."/>
            <person name="Schuster L."/>
            <person name="Cowan T.M."/>
            <person name="Smanski M.J."/>
            <person name="Chevrette M.G."/>
            <person name="De Carvalho L.P.S."/>
            <person name="Shen B."/>
        </authorList>
    </citation>
    <scope>NUCLEOTIDE SEQUENCE [LARGE SCALE GENOMIC DNA]</scope>
    <source>
        <strain evidence="3 4">NPDC050100</strain>
    </source>
</reference>
<evidence type="ECO:0008006" key="5">
    <source>
        <dbReference type="Google" id="ProtNLM"/>
    </source>
</evidence>
<gene>
    <name evidence="3" type="ORF">AB0I59_40860</name>
</gene>
<feature type="region of interest" description="Disordered" evidence="2">
    <location>
        <begin position="147"/>
        <end position="197"/>
    </location>
</feature>
<sequence length="745" mass="79879">MDRAEVAVRRPQHADERLRVGTVLSREGTVATVQWNDDGTVEENVRLGVHTLLAIAGTLRHQSLIDRPAVVERFARDPMGMILKLLGEASKGLKAAHIKEQLVELGLEKEMVDKAWKSTYAKLAKRDDVQVKEKAYRWLRPTGTTTEAVAKGTSRASKSATISGNPESAGVETSAPNHVSAPAAKEQPRSGEEPSASHLQAQLVVRGEGGGDRQVVDQRAGEEDPGERAAESAPQELKSAASGPRRRKKSRITDAGGDKRRPGDVDSESAATAGRSQQVEPPAIAERSLREVLGEALGDASSRPGQGYLSTPLRVGARLGVLDDSVIDTLLSAAEGEERLVIEVLLLAVPRTIGTVDLQEILARLDPAVAGAVIDAAAAELRKEGTPDVRAAAVWLVRRASSAASLPNACMAAYIELIVRLLVEPQKTELDVLDTAAHVVARKLPDLLGDAAEVETVARIVRRLPFSGKGGRVALMAAVAQARPDIISDDKWWNGVTVQSLSECIRGPLSRVISLPDVTDRVIRPIVAAELSTATTRSRLSFFLGLPAGLAEHLAASDVADAFRRVSDQDPIAASWTDSLSGQGRVDALRKDLMSTREESATAVKLAEEAELRAQEVAERCTRLERDLQDVQTRAIRIRAAQERQLQIDVVRALADLAAEVEELANADTAPAVVIERVRGLVAAHSLRPIGDVKRESEFDPLLHDSIVGAPIPGSVVTVIRPGYTWAASGEEILLHKALVEPAEC</sequence>
<protein>
    <recommendedName>
        <fullName evidence="5">Nucleotide exchange factor GrpE</fullName>
    </recommendedName>
</protein>
<feature type="region of interest" description="Disordered" evidence="2">
    <location>
        <begin position="218"/>
        <end position="284"/>
    </location>
</feature>
<dbReference type="EMBL" id="JBFALK010000039">
    <property type="protein sequence ID" value="MEV0974979.1"/>
    <property type="molecule type" value="Genomic_DNA"/>
</dbReference>
<evidence type="ECO:0000256" key="1">
    <source>
        <dbReference type="SAM" id="Coils"/>
    </source>
</evidence>
<dbReference type="RefSeq" id="WP_358142198.1">
    <property type="nucleotide sequence ID" value="NZ_JBFALK010000039.1"/>
</dbReference>
<accession>A0ABV3GTN6</accession>
<evidence type="ECO:0000313" key="3">
    <source>
        <dbReference type="EMBL" id="MEV0974979.1"/>
    </source>
</evidence>
<proteinExistence type="predicted"/>
<name>A0ABV3GTN6_MICGL</name>
<comment type="caution">
    <text evidence="3">The sequence shown here is derived from an EMBL/GenBank/DDBJ whole genome shotgun (WGS) entry which is preliminary data.</text>
</comment>
<dbReference type="Proteomes" id="UP001551675">
    <property type="component" value="Unassembled WGS sequence"/>
</dbReference>
<organism evidence="3 4">
    <name type="scientific">Microtetraspora glauca</name>
    <dbReference type="NCBI Taxonomy" id="1996"/>
    <lineage>
        <taxon>Bacteria</taxon>
        <taxon>Bacillati</taxon>
        <taxon>Actinomycetota</taxon>
        <taxon>Actinomycetes</taxon>
        <taxon>Streptosporangiales</taxon>
        <taxon>Streptosporangiaceae</taxon>
        <taxon>Microtetraspora</taxon>
    </lineage>
</organism>
<feature type="compositionally biased region" description="Basic and acidic residues" evidence="2">
    <location>
        <begin position="218"/>
        <end position="230"/>
    </location>
</feature>